<reference evidence="2" key="1">
    <citation type="submission" date="2016-06" db="EMBL/GenBank/DDBJ databases">
        <title>Parallel loss of symbiosis genes in relatives of nitrogen-fixing non-legume Parasponia.</title>
        <authorList>
            <person name="Van Velzen R."/>
            <person name="Holmer R."/>
            <person name="Bu F."/>
            <person name="Rutten L."/>
            <person name="Van Zeijl A."/>
            <person name="Liu W."/>
            <person name="Santuari L."/>
            <person name="Cao Q."/>
            <person name="Sharma T."/>
            <person name="Shen D."/>
            <person name="Roswanjaya Y."/>
            <person name="Wardhani T."/>
            <person name="Kalhor M.S."/>
            <person name="Jansen J."/>
            <person name="Van den Hoogen J."/>
            <person name="Gungor B."/>
            <person name="Hartog M."/>
            <person name="Hontelez J."/>
            <person name="Verver J."/>
            <person name="Yang W.-C."/>
            <person name="Schijlen E."/>
            <person name="Repin R."/>
            <person name="Schilthuizen M."/>
            <person name="Schranz E."/>
            <person name="Heidstra R."/>
            <person name="Miyata K."/>
            <person name="Fedorova E."/>
            <person name="Kohlen W."/>
            <person name="Bisseling T."/>
            <person name="Smit S."/>
            <person name="Geurts R."/>
        </authorList>
    </citation>
    <scope>NUCLEOTIDE SEQUENCE [LARGE SCALE GENOMIC DNA]</scope>
    <source>
        <strain evidence="2">cv. RG33-2</strain>
    </source>
</reference>
<accession>A0A2P5DZJ3</accession>
<dbReference type="Proteomes" id="UP000237000">
    <property type="component" value="Unassembled WGS sequence"/>
</dbReference>
<name>A0A2P5DZJ3_TREOI</name>
<proteinExistence type="predicted"/>
<keyword evidence="2" id="KW-1185">Reference proteome</keyword>
<dbReference type="OrthoDB" id="542013at2759"/>
<dbReference type="STRING" id="63057.A0A2P5DZJ3"/>
<dbReference type="EMBL" id="JXTC01000240">
    <property type="protein sequence ID" value="PON78690.1"/>
    <property type="molecule type" value="Genomic_DNA"/>
</dbReference>
<evidence type="ECO:0000313" key="1">
    <source>
        <dbReference type="EMBL" id="PON78690.1"/>
    </source>
</evidence>
<dbReference type="AlphaFoldDB" id="A0A2P5DZJ3"/>
<gene>
    <name evidence="1" type="ORF">TorRG33x02_237340</name>
</gene>
<organism evidence="1 2">
    <name type="scientific">Trema orientale</name>
    <name type="common">Charcoal tree</name>
    <name type="synonym">Celtis orientalis</name>
    <dbReference type="NCBI Taxonomy" id="63057"/>
    <lineage>
        <taxon>Eukaryota</taxon>
        <taxon>Viridiplantae</taxon>
        <taxon>Streptophyta</taxon>
        <taxon>Embryophyta</taxon>
        <taxon>Tracheophyta</taxon>
        <taxon>Spermatophyta</taxon>
        <taxon>Magnoliopsida</taxon>
        <taxon>eudicotyledons</taxon>
        <taxon>Gunneridae</taxon>
        <taxon>Pentapetalae</taxon>
        <taxon>rosids</taxon>
        <taxon>fabids</taxon>
        <taxon>Rosales</taxon>
        <taxon>Cannabaceae</taxon>
        <taxon>Trema</taxon>
    </lineage>
</organism>
<evidence type="ECO:0000313" key="2">
    <source>
        <dbReference type="Proteomes" id="UP000237000"/>
    </source>
</evidence>
<comment type="caution">
    <text evidence="1">The sequence shown here is derived from an EMBL/GenBank/DDBJ whole genome shotgun (WGS) entry which is preliminary data.</text>
</comment>
<protein>
    <submittedName>
        <fullName evidence="1">NAD(P)-binding domain containing protein</fullName>
    </submittedName>
</protein>
<dbReference type="InterPro" id="IPR036291">
    <property type="entry name" value="NAD(P)-bd_dom_sf"/>
</dbReference>
<sequence>LYLCKNFTVISRMMATNYIGAFWLTKQLLPLLKNSPVPSRIVNVTSFTHRNGTHISDVHPLKPFLVNDCYKNQYLEYSFHETLKYTFYSVIDSTNDHAFKQI</sequence>
<feature type="non-terminal residue" evidence="1">
    <location>
        <position position="1"/>
    </location>
</feature>
<dbReference type="Gene3D" id="3.40.50.720">
    <property type="entry name" value="NAD(P)-binding Rossmann-like Domain"/>
    <property type="match status" value="1"/>
</dbReference>
<dbReference type="SUPFAM" id="SSF51735">
    <property type="entry name" value="NAD(P)-binding Rossmann-fold domains"/>
    <property type="match status" value="1"/>
</dbReference>
<dbReference type="InParanoid" id="A0A2P5DZJ3"/>